<protein>
    <submittedName>
        <fullName evidence="1">Uncharacterized protein</fullName>
    </submittedName>
</protein>
<dbReference type="EMBL" id="LDTB01000074">
    <property type="protein sequence ID" value="KTT69264.1"/>
    <property type="molecule type" value="Genomic_DNA"/>
</dbReference>
<dbReference type="AlphaFoldDB" id="A0A147HWF3"/>
<comment type="caution">
    <text evidence="1">The sequence shown here is derived from an EMBL/GenBank/DDBJ whole genome shotgun (WGS) entry which is preliminary data.</text>
</comment>
<keyword evidence="2" id="KW-1185">Reference proteome</keyword>
<gene>
    <name evidence="1" type="ORF">NS334_14935</name>
</gene>
<evidence type="ECO:0000313" key="2">
    <source>
        <dbReference type="Proteomes" id="UP000074310"/>
    </source>
</evidence>
<organism evidence="1 2">
    <name type="scientific">Sphingomonas endophytica</name>
    <dbReference type="NCBI Taxonomy" id="869719"/>
    <lineage>
        <taxon>Bacteria</taxon>
        <taxon>Pseudomonadati</taxon>
        <taxon>Pseudomonadota</taxon>
        <taxon>Alphaproteobacteria</taxon>
        <taxon>Sphingomonadales</taxon>
        <taxon>Sphingomonadaceae</taxon>
        <taxon>Sphingomonas</taxon>
    </lineage>
</organism>
<dbReference type="PATRIC" id="fig|869719.3.peg.3167"/>
<proteinExistence type="predicted"/>
<name>A0A147HWF3_9SPHN</name>
<evidence type="ECO:0000313" key="1">
    <source>
        <dbReference type="EMBL" id="KTT69264.1"/>
    </source>
</evidence>
<sequence>MDRASRRVGGLTALVLVGGAAWWWHAATGPGGHPGGGVAIVAGRSATEAHPAVARVVVTPAPVASATPIAADPVVAARRDTSVLAAVADRKGPDAKVLDGAMARQDRDAATAGPTEGAMRTALMQVPLLAAGTEAPRVLCVDTTCEVTGVAAAGRTREEVEAALRDPVLLRAMMMRGYMPGPATIAPTSDGGVGYVLYLNDKMGSRVTTARQ</sequence>
<dbReference type="Proteomes" id="UP000074310">
    <property type="component" value="Unassembled WGS sequence"/>
</dbReference>
<reference evidence="1 2" key="1">
    <citation type="journal article" date="2016" name="Front. Microbiol.">
        <title>Genomic Resource of Rice Seed Associated Bacteria.</title>
        <authorList>
            <person name="Midha S."/>
            <person name="Bansal K."/>
            <person name="Sharma S."/>
            <person name="Kumar N."/>
            <person name="Patil P.P."/>
            <person name="Chaudhry V."/>
            <person name="Patil P.B."/>
        </authorList>
    </citation>
    <scope>NUCLEOTIDE SEQUENCE [LARGE SCALE GENOMIC DNA]</scope>
    <source>
        <strain evidence="1 2">NS334</strain>
    </source>
</reference>
<accession>A0A147HWF3</accession>
<dbReference type="RefSeq" id="WP_058756751.1">
    <property type="nucleotide sequence ID" value="NZ_LDTB01000074.1"/>
</dbReference>